<evidence type="ECO:0000256" key="1">
    <source>
        <dbReference type="ARBA" id="ARBA00002434"/>
    </source>
</evidence>
<feature type="domain" description="PTS EIIB type-2" evidence="7">
    <location>
        <begin position="1"/>
        <end position="72"/>
    </location>
</feature>
<keyword evidence="6" id="KW-0598">Phosphotransferase system</keyword>
<evidence type="ECO:0000256" key="6">
    <source>
        <dbReference type="ARBA" id="ARBA00022683"/>
    </source>
</evidence>
<protein>
    <submittedName>
        <fullName evidence="8">PTS mannitol transporter subunit IIBC</fullName>
    </submittedName>
</protein>
<dbReference type="Gene3D" id="3.40.50.2300">
    <property type="match status" value="1"/>
</dbReference>
<reference evidence="8 9" key="1">
    <citation type="submission" date="2021-07" db="EMBL/GenBank/DDBJ databases">
        <title>Paenibacillus radiodurans sp. nov., isolated from the southeastern edge of Tengger Desert.</title>
        <authorList>
            <person name="Zhang G."/>
        </authorList>
    </citation>
    <scope>NUCLEOTIDE SEQUENCE [LARGE SCALE GENOMIC DNA]</scope>
    <source>
        <strain evidence="8 9">CCM 7311</strain>
    </source>
</reference>
<dbReference type="EMBL" id="JAHZIK010001989">
    <property type="protein sequence ID" value="MBW7460055.1"/>
    <property type="molecule type" value="Genomic_DNA"/>
</dbReference>
<evidence type="ECO:0000313" key="9">
    <source>
        <dbReference type="Proteomes" id="UP001519887"/>
    </source>
</evidence>
<evidence type="ECO:0000259" key="7">
    <source>
        <dbReference type="PROSITE" id="PS51099"/>
    </source>
</evidence>
<organism evidence="8 9">
    <name type="scientific">Paenibacillus sepulcri</name>
    <dbReference type="NCBI Taxonomy" id="359917"/>
    <lineage>
        <taxon>Bacteria</taxon>
        <taxon>Bacillati</taxon>
        <taxon>Bacillota</taxon>
        <taxon>Bacilli</taxon>
        <taxon>Bacillales</taxon>
        <taxon>Paenibacillaceae</taxon>
        <taxon>Paenibacillus</taxon>
    </lineage>
</organism>
<keyword evidence="2" id="KW-0813">Transport</keyword>
<evidence type="ECO:0000313" key="8">
    <source>
        <dbReference type="EMBL" id="MBW7460055.1"/>
    </source>
</evidence>
<dbReference type="InterPro" id="IPR003501">
    <property type="entry name" value="PTS_EIIB_2/3"/>
</dbReference>
<sequence length="72" mass="7997">SILRKKIKAAEIPVTVTNTAISEIPADADIVITHRSLTDRARQKAPEAEHISIDNFLKSPEYDELVNRLSVS</sequence>
<dbReference type="InterPro" id="IPR050893">
    <property type="entry name" value="Sugar_PTS"/>
</dbReference>
<evidence type="ECO:0000256" key="2">
    <source>
        <dbReference type="ARBA" id="ARBA00022448"/>
    </source>
</evidence>
<comment type="function">
    <text evidence="1">The phosphoenolpyruvate-dependent sugar phosphotransferase system (sugar PTS), a major carbohydrate active transport system, catalyzes the phosphorylation of incoming sugar substrates concomitantly with their translocation across the cell membrane. The enzyme II CmtAB PTS system is involved in D-mannitol transport.</text>
</comment>
<dbReference type="InterPro" id="IPR013011">
    <property type="entry name" value="PTS_EIIB_2"/>
</dbReference>
<keyword evidence="4" id="KW-0762">Sugar transport</keyword>
<gene>
    <name evidence="8" type="ORF">K0U00_38935</name>
</gene>
<feature type="non-terminal residue" evidence="8">
    <location>
        <position position="1"/>
    </location>
</feature>
<dbReference type="PANTHER" id="PTHR30181:SF2">
    <property type="entry name" value="PTS SYSTEM MANNITOL-SPECIFIC EIICBA COMPONENT"/>
    <property type="match status" value="1"/>
</dbReference>
<dbReference type="InterPro" id="IPR029503">
    <property type="entry name" value="PTS_EIIB_mannitol"/>
</dbReference>
<keyword evidence="3" id="KW-0597">Phosphoprotein</keyword>
<dbReference type="InterPro" id="IPR036095">
    <property type="entry name" value="PTS_EIIB-like_sf"/>
</dbReference>
<keyword evidence="9" id="KW-1185">Reference proteome</keyword>
<evidence type="ECO:0000256" key="3">
    <source>
        <dbReference type="ARBA" id="ARBA00022553"/>
    </source>
</evidence>
<comment type="caution">
    <text evidence="8">The sequence shown here is derived from an EMBL/GenBank/DDBJ whole genome shotgun (WGS) entry which is preliminary data.</text>
</comment>
<evidence type="ECO:0000256" key="5">
    <source>
        <dbReference type="ARBA" id="ARBA00022679"/>
    </source>
</evidence>
<dbReference type="Proteomes" id="UP001519887">
    <property type="component" value="Unassembled WGS sequence"/>
</dbReference>
<name>A0ABS7CH69_9BACL</name>
<evidence type="ECO:0000256" key="4">
    <source>
        <dbReference type="ARBA" id="ARBA00022597"/>
    </source>
</evidence>
<dbReference type="Pfam" id="PF02302">
    <property type="entry name" value="PTS_IIB"/>
    <property type="match status" value="1"/>
</dbReference>
<dbReference type="CDD" id="cd05567">
    <property type="entry name" value="PTS_IIB_mannitol"/>
    <property type="match status" value="1"/>
</dbReference>
<dbReference type="SUPFAM" id="SSF52794">
    <property type="entry name" value="PTS system IIB component-like"/>
    <property type="match status" value="1"/>
</dbReference>
<proteinExistence type="predicted"/>
<keyword evidence="5" id="KW-0808">Transferase</keyword>
<accession>A0ABS7CH69</accession>
<dbReference type="PROSITE" id="PS51099">
    <property type="entry name" value="PTS_EIIB_TYPE_2"/>
    <property type="match status" value="1"/>
</dbReference>
<dbReference type="PANTHER" id="PTHR30181">
    <property type="entry name" value="MANNITOL PERMEASE IIC COMPONENT"/>
    <property type="match status" value="1"/>
</dbReference>